<comment type="caution">
    <text evidence="1">The sequence shown here is derived from an EMBL/GenBank/DDBJ whole genome shotgun (WGS) entry which is preliminary data.</text>
</comment>
<dbReference type="AlphaFoldDB" id="A0A1E8EY58"/>
<protein>
    <submittedName>
        <fullName evidence="1">Uncharacterized protein</fullName>
    </submittedName>
</protein>
<reference evidence="1 2" key="1">
    <citation type="submission" date="2016-06" db="EMBL/GenBank/DDBJ databases">
        <title>Genome sequence of Clostridium acetireducens DSM 10703.</title>
        <authorList>
            <person name="Poehlein A."/>
            <person name="Fluechter S."/>
            <person name="Duerre P."/>
            <person name="Daniel R."/>
        </authorList>
    </citation>
    <scope>NUCLEOTIDE SEQUENCE [LARGE SCALE GENOMIC DNA]</scope>
    <source>
        <strain evidence="1 2">DSM 10703</strain>
    </source>
</reference>
<sequence>MENSKIYITKEVIEECLIECLEEKKVDKKESENINNLNKEK</sequence>
<name>A0A1E8EY58_9CLOT</name>
<keyword evidence="2" id="KW-1185">Reference proteome</keyword>
<evidence type="ECO:0000313" key="2">
    <source>
        <dbReference type="Proteomes" id="UP000175744"/>
    </source>
</evidence>
<gene>
    <name evidence="1" type="ORF">CLOACE_16810</name>
</gene>
<dbReference type="EMBL" id="LZFO01000026">
    <property type="protein sequence ID" value="OFI05452.1"/>
    <property type="molecule type" value="Genomic_DNA"/>
</dbReference>
<accession>A0A1E8EY58</accession>
<evidence type="ECO:0000313" key="1">
    <source>
        <dbReference type="EMBL" id="OFI05452.1"/>
    </source>
</evidence>
<dbReference type="Proteomes" id="UP000175744">
    <property type="component" value="Unassembled WGS sequence"/>
</dbReference>
<proteinExistence type="predicted"/>
<organism evidence="1 2">
    <name type="scientific">Clostridium acetireducens DSM 10703</name>
    <dbReference type="NCBI Taxonomy" id="1121290"/>
    <lineage>
        <taxon>Bacteria</taxon>
        <taxon>Bacillati</taxon>
        <taxon>Bacillota</taxon>
        <taxon>Clostridia</taxon>
        <taxon>Eubacteriales</taxon>
        <taxon>Clostridiaceae</taxon>
        <taxon>Clostridium</taxon>
    </lineage>
</organism>
<dbReference type="RefSeq" id="WP_278287468.1">
    <property type="nucleotide sequence ID" value="NZ_LZFO01000026.1"/>
</dbReference>